<evidence type="ECO:0000313" key="3">
    <source>
        <dbReference type="Proteomes" id="UP000794436"/>
    </source>
</evidence>
<feature type="compositionally biased region" description="Polar residues" evidence="1">
    <location>
        <begin position="1"/>
        <end position="12"/>
    </location>
</feature>
<dbReference type="PANTHER" id="PTHR35796">
    <property type="entry name" value="HYPOTHETICAL CYTOSOLIC PROTEIN"/>
    <property type="match status" value="1"/>
</dbReference>
<comment type="caution">
    <text evidence="2">The sequence shown here is derived from an EMBL/GenBank/DDBJ whole genome shotgun (WGS) entry which is preliminary data.</text>
</comment>
<dbReference type="Proteomes" id="UP000794436">
    <property type="component" value="Unassembled WGS sequence"/>
</dbReference>
<dbReference type="PANTHER" id="PTHR35796:SF3">
    <property type="entry name" value="BHLH DOMAIN-CONTAINING PROTEIN"/>
    <property type="match status" value="1"/>
</dbReference>
<evidence type="ECO:0000256" key="1">
    <source>
        <dbReference type="SAM" id="MobiDB-lite"/>
    </source>
</evidence>
<sequence>MGGNTNRTTSPDAVSEVEDAETVDPLRSVVKQDVQTSVDAFWKRMAQRQSDARQQSLAENMRLREMLEGQLKVARALERLLRKRSLMPDEETTTPRSNPMIKRIRLDPRHEANIYAALVELFDARYLETDRRLEESGLAANKATFQDAQFTGHGSGMDWYLTFLDSRVLPFPYAIARDVAWRSMQSFRIELDHGVYETIECTDDLIKAKFMITLSVRNTEVRGTTWFAMRRYLEAERMVLVWAVWSVAEGGVLKNRAIQLIEDGWSIVEPLAGTEYSVAQVYGRLQPDPTALVDSAEEHIGLLTDMILVKYHQNLGGLYVRLETMLMEEACPGQ</sequence>
<dbReference type="AlphaFoldDB" id="A0A8K1CBP0"/>
<dbReference type="EMBL" id="SPLM01000109">
    <property type="protein sequence ID" value="TMW59708.1"/>
    <property type="molecule type" value="Genomic_DNA"/>
</dbReference>
<name>A0A8K1CBP0_PYTOL</name>
<gene>
    <name evidence="2" type="ORF">Poli38472_004777</name>
</gene>
<organism evidence="2 3">
    <name type="scientific">Pythium oligandrum</name>
    <name type="common">Mycoparasitic fungus</name>
    <dbReference type="NCBI Taxonomy" id="41045"/>
    <lineage>
        <taxon>Eukaryota</taxon>
        <taxon>Sar</taxon>
        <taxon>Stramenopiles</taxon>
        <taxon>Oomycota</taxon>
        <taxon>Peronosporomycetes</taxon>
        <taxon>Pythiales</taxon>
        <taxon>Pythiaceae</taxon>
        <taxon>Pythium</taxon>
    </lineage>
</organism>
<protein>
    <submittedName>
        <fullName evidence="2">Uncharacterized protein</fullName>
    </submittedName>
</protein>
<accession>A0A8K1CBP0</accession>
<evidence type="ECO:0000313" key="2">
    <source>
        <dbReference type="EMBL" id="TMW59708.1"/>
    </source>
</evidence>
<feature type="region of interest" description="Disordered" evidence="1">
    <location>
        <begin position="1"/>
        <end position="24"/>
    </location>
</feature>
<dbReference type="OrthoDB" id="72677at2759"/>
<keyword evidence="3" id="KW-1185">Reference proteome</keyword>
<proteinExistence type="predicted"/>
<reference evidence="2" key="1">
    <citation type="submission" date="2019-03" db="EMBL/GenBank/DDBJ databases">
        <title>Long read genome sequence of the mycoparasitic Pythium oligandrum ATCC 38472 isolated from sugarbeet rhizosphere.</title>
        <authorList>
            <person name="Gaulin E."/>
        </authorList>
    </citation>
    <scope>NUCLEOTIDE SEQUENCE</scope>
    <source>
        <strain evidence="2">ATCC 38472_TT</strain>
    </source>
</reference>